<dbReference type="STRING" id="633149.Bresu_1372"/>
<gene>
    <name evidence="1" type="ordered locus">Bresu_1372</name>
</gene>
<dbReference type="KEGG" id="bsb:Bresu_1372"/>
<dbReference type="AlphaFoldDB" id="D9QFX0"/>
<dbReference type="InParanoid" id="D9QFX0"/>
<sequence>MVAYSFKARFGPLIRSGVKTQTVRADRKRHARAGETLQLYTGMRTRSCKLLATATCLKVSTIRFRFGEDPSIDLHGIGVTTCPGGLDHFARSDGFADWGDLAAFWAKEHPGLDAFEGILIQWTADSLVMD</sequence>
<dbReference type="OrthoDB" id="200334at2"/>
<dbReference type="HOGENOM" id="CLU_149976_0_0_5"/>
<dbReference type="EMBL" id="CP002102">
    <property type="protein sequence ID" value="ADL00684.1"/>
    <property type="molecule type" value="Genomic_DNA"/>
</dbReference>
<dbReference type="Gene3D" id="2.30.130.30">
    <property type="entry name" value="Hypothetical protein"/>
    <property type="match status" value="1"/>
</dbReference>
<protein>
    <recommendedName>
        <fullName evidence="3">ASCH domain-containing protein</fullName>
    </recommendedName>
</protein>
<proteinExistence type="predicted"/>
<evidence type="ECO:0008006" key="3">
    <source>
        <dbReference type="Google" id="ProtNLM"/>
    </source>
</evidence>
<reference evidence="2" key="1">
    <citation type="journal article" date="2011" name="J. Bacteriol.">
        <title>Genome sequences of eight morphologically diverse alphaproteobacteria.</title>
        <authorList>
            <consortium name="US DOE Joint Genome Institute"/>
            <person name="Brown P.J."/>
            <person name="Kysela D.T."/>
            <person name="Buechlein A."/>
            <person name="Hemmerich C."/>
            <person name="Brun Y.V."/>
        </authorList>
    </citation>
    <scope>NUCLEOTIDE SEQUENCE [LARGE SCALE GENOMIC DNA]</scope>
    <source>
        <strain evidence="2">ATCC 15264 / DSM 4735 / LMG 14903 / NBRC 16000 / CB 81</strain>
    </source>
</reference>
<keyword evidence="2" id="KW-1185">Reference proteome</keyword>
<evidence type="ECO:0000313" key="2">
    <source>
        <dbReference type="Proteomes" id="UP000002696"/>
    </source>
</evidence>
<accession>D9QFX0</accession>
<dbReference type="RefSeq" id="WP_013268787.1">
    <property type="nucleotide sequence ID" value="NC_014375.1"/>
</dbReference>
<evidence type="ECO:0000313" key="1">
    <source>
        <dbReference type="EMBL" id="ADL00684.1"/>
    </source>
</evidence>
<organism evidence="1 2">
    <name type="scientific">Brevundimonas subvibrioides (strain ATCC 15264 / DSM 4735 / LMG 14903 / NBRC 16000 / CB 81)</name>
    <name type="common">Caulobacter subvibrioides</name>
    <dbReference type="NCBI Taxonomy" id="633149"/>
    <lineage>
        <taxon>Bacteria</taxon>
        <taxon>Pseudomonadati</taxon>
        <taxon>Pseudomonadota</taxon>
        <taxon>Alphaproteobacteria</taxon>
        <taxon>Caulobacterales</taxon>
        <taxon>Caulobacteraceae</taxon>
        <taxon>Brevundimonas</taxon>
    </lineage>
</organism>
<dbReference type="BioCyc" id="BSUB633149:G1GM8-1364-MONOMER"/>
<dbReference type="Proteomes" id="UP000002696">
    <property type="component" value="Chromosome"/>
</dbReference>
<name>D9QFX0_BRESC</name>
<dbReference type="eggNOG" id="COG2411">
    <property type="taxonomic scope" value="Bacteria"/>
</dbReference>